<evidence type="ECO:0000313" key="1">
    <source>
        <dbReference type="EMBL" id="CAI9727043.1"/>
    </source>
</evidence>
<accession>A0AA36F9P3</accession>
<dbReference type="Proteomes" id="UP001162480">
    <property type="component" value="Chromosome 8"/>
</dbReference>
<dbReference type="AlphaFoldDB" id="A0AA36F9P3"/>
<reference evidence="1" key="1">
    <citation type="submission" date="2023-08" db="EMBL/GenBank/DDBJ databases">
        <authorList>
            <person name="Alioto T."/>
            <person name="Alioto T."/>
            <person name="Gomez Garrido J."/>
        </authorList>
    </citation>
    <scope>NUCLEOTIDE SEQUENCE</scope>
</reference>
<dbReference type="EMBL" id="OX597821">
    <property type="protein sequence ID" value="CAI9727043.1"/>
    <property type="molecule type" value="Genomic_DNA"/>
</dbReference>
<proteinExistence type="predicted"/>
<gene>
    <name evidence="1" type="ORF">OCTVUL_1B019982</name>
</gene>
<keyword evidence="2" id="KW-1185">Reference proteome</keyword>
<protein>
    <submittedName>
        <fullName evidence="1">Uncharacterized protein</fullName>
    </submittedName>
</protein>
<name>A0AA36F9P3_OCTVU</name>
<evidence type="ECO:0000313" key="2">
    <source>
        <dbReference type="Proteomes" id="UP001162480"/>
    </source>
</evidence>
<organism evidence="1 2">
    <name type="scientific">Octopus vulgaris</name>
    <name type="common">Common octopus</name>
    <dbReference type="NCBI Taxonomy" id="6645"/>
    <lineage>
        <taxon>Eukaryota</taxon>
        <taxon>Metazoa</taxon>
        <taxon>Spiralia</taxon>
        <taxon>Lophotrochozoa</taxon>
        <taxon>Mollusca</taxon>
        <taxon>Cephalopoda</taxon>
        <taxon>Coleoidea</taxon>
        <taxon>Octopodiformes</taxon>
        <taxon>Octopoda</taxon>
        <taxon>Incirrata</taxon>
        <taxon>Octopodidae</taxon>
        <taxon>Octopus</taxon>
    </lineage>
</organism>
<sequence>MHKLLYSDELGNAACNCLSFIRFSGSKFVPSFTFKSLLFMTHTGSGWQKIFVFNKTSVDKSPIYKDWEILPIDKVKVIMRKDNMDVKSLTFDGRGTNYTSWFNESNLIEEPWFGNLTRGSYSRKF</sequence>